<dbReference type="AlphaFoldDB" id="A0A0D2JDT2"/>
<keyword evidence="2" id="KW-1185">Reference proteome</keyword>
<evidence type="ECO:0000313" key="2">
    <source>
        <dbReference type="Proteomes" id="UP000054498"/>
    </source>
</evidence>
<evidence type="ECO:0000313" key="1">
    <source>
        <dbReference type="EMBL" id="KIY97692.1"/>
    </source>
</evidence>
<organism evidence="1 2">
    <name type="scientific">Monoraphidium neglectum</name>
    <dbReference type="NCBI Taxonomy" id="145388"/>
    <lineage>
        <taxon>Eukaryota</taxon>
        <taxon>Viridiplantae</taxon>
        <taxon>Chlorophyta</taxon>
        <taxon>core chlorophytes</taxon>
        <taxon>Chlorophyceae</taxon>
        <taxon>CS clade</taxon>
        <taxon>Sphaeropleales</taxon>
        <taxon>Selenastraceae</taxon>
        <taxon>Monoraphidium</taxon>
    </lineage>
</organism>
<reference evidence="1 2" key="1">
    <citation type="journal article" date="2013" name="BMC Genomics">
        <title>Reconstruction of the lipid metabolism for the microalga Monoraphidium neglectum from its genome sequence reveals characteristics suitable for biofuel production.</title>
        <authorList>
            <person name="Bogen C."/>
            <person name="Al-Dilaimi A."/>
            <person name="Albersmeier A."/>
            <person name="Wichmann J."/>
            <person name="Grundmann M."/>
            <person name="Rupp O."/>
            <person name="Lauersen K.J."/>
            <person name="Blifernez-Klassen O."/>
            <person name="Kalinowski J."/>
            <person name="Goesmann A."/>
            <person name="Mussgnug J.H."/>
            <person name="Kruse O."/>
        </authorList>
    </citation>
    <scope>NUCLEOTIDE SEQUENCE [LARGE SCALE GENOMIC DNA]</scope>
    <source>
        <strain evidence="1 2">SAG 48.87</strain>
    </source>
</reference>
<feature type="non-terminal residue" evidence="1">
    <location>
        <position position="1"/>
    </location>
</feature>
<dbReference type="RefSeq" id="XP_013896712.1">
    <property type="nucleotide sequence ID" value="XM_014041258.1"/>
</dbReference>
<accession>A0A0D2JDT2</accession>
<gene>
    <name evidence="1" type="ORF">MNEG_10267</name>
</gene>
<sequence length="52" mass="5139">AEEGAGAGDEVAIDNGDSAVLLLRALSTQDPEVAAKLKGGGGLLRARSCAIM</sequence>
<name>A0A0D2JDT2_9CHLO</name>
<proteinExistence type="predicted"/>
<dbReference type="KEGG" id="mng:MNEG_10267"/>
<dbReference type="Proteomes" id="UP000054498">
    <property type="component" value="Unassembled WGS sequence"/>
</dbReference>
<dbReference type="EMBL" id="KK102467">
    <property type="protein sequence ID" value="KIY97692.1"/>
    <property type="molecule type" value="Genomic_DNA"/>
</dbReference>
<protein>
    <submittedName>
        <fullName evidence="1">Uncharacterized protein</fullName>
    </submittedName>
</protein>
<dbReference type="GeneID" id="25727412"/>